<dbReference type="PANTHER" id="PTHR33795">
    <property type="entry name" value="INSERTION ELEMENT IS150 PROTEIN INSJ"/>
    <property type="match status" value="1"/>
</dbReference>
<dbReference type="GO" id="GO:0043565">
    <property type="term" value="F:sequence-specific DNA binding"/>
    <property type="evidence" value="ECO:0007669"/>
    <property type="project" value="InterPro"/>
</dbReference>
<dbReference type="EMBL" id="AE017198">
    <property type="protein sequence ID" value="AAS09113.1"/>
    <property type="molecule type" value="Genomic_DNA"/>
</dbReference>
<organism evidence="2 3">
    <name type="scientific">Lactobacillus johnsonii (strain CNCM I-12250 / La1 / NCC 533)</name>
    <dbReference type="NCBI Taxonomy" id="257314"/>
    <lineage>
        <taxon>Bacteria</taxon>
        <taxon>Bacillati</taxon>
        <taxon>Bacillota</taxon>
        <taxon>Bacilli</taxon>
        <taxon>Lactobacillales</taxon>
        <taxon>Lactobacillaceae</taxon>
        <taxon>Lactobacillus</taxon>
    </lineage>
</organism>
<evidence type="ECO:0000256" key="1">
    <source>
        <dbReference type="SAM" id="MobiDB-lite"/>
    </source>
</evidence>
<accession>Q74J18</accession>
<dbReference type="InterPro" id="IPR052057">
    <property type="entry name" value="IS150/IS1296_orfA-like"/>
</dbReference>
<evidence type="ECO:0000313" key="2">
    <source>
        <dbReference type="EMBL" id="AAS09113.1"/>
    </source>
</evidence>
<dbReference type="PANTHER" id="PTHR33795:SF1">
    <property type="entry name" value="INSERTION ELEMENT IS150 PROTEIN INSJ"/>
    <property type="match status" value="1"/>
</dbReference>
<dbReference type="HOGENOM" id="CLU_027402_27_1_9"/>
<dbReference type="Proteomes" id="UP000000581">
    <property type="component" value="Chromosome"/>
</dbReference>
<dbReference type="AlphaFoldDB" id="Q74J18"/>
<dbReference type="InterPro" id="IPR010921">
    <property type="entry name" value="Trp_repressor/repl_initiator"/>
</dbReference>
<feature type="region of interest" description="Disordered" evidence="1">
    <location>
        <begin position="107"/>
        <end position="140"/>
    </location>
</feature>
<dbReference type="eggNOG" id="COG2963">
    <property type="taxonomic scope" value="Bacteria"/>
</dbReference>
<dbReference type="SUPFAM" id="SSF48295">
    <property type="entry name" value="TrpR-like"/>
    <property type="match status" value="1"/>
</dbReference>
<proteinExistence type="predicted"/>
<protein>
    <recommendedName>
        <fullName evidence="4">Transposase</fullName>
    </recommendedName>
</protein>
<dbReference type="KEGG" id="ljo:LJ_1292"/>
<sequence length="164" mass="19534">MSKLSKQDKIYIYNNWERYHKSLSQLGREYRVRPDNLYYLIRLIDLHGLKILNKSYSSYSVEFKKTAIKRILINDEPATQVSLDLGLRSSGMIFNWLRKYKEDEENVINHKKGRPSHEKQRPTNPRASKTSKRLKTAESQAYCRKRICKKLSAFVSQRENQKHQ</sequence>
<evidence type="ECO:0008006" key="4">
    <source>
        <dbReference type="Google" id="ProtNLM"/>
    </source>
</evidence>
<evidence type="ECO:0000313" key="3">
    <source>
        <dbReference type="Proteomes" id="UP000000581"/>
    </source>
</evidence>
<gene>
    <name evidence="2" type="ordered locus">LJ_1292</name>
</gene>
<reference evidence="2 3" key="1">
    <citation type="journal article" date="2004" name="Proc. Natl. Acad. Sci. U.S.A.">
        <title>The genome sequence of the probiotic intestinal bacterium Lactobacillus johnsonii NCC 533.</title>
        <authorList>
            <person name="Pridmore R.D."/>
            <person name="Berger B."/>
            <person name="Desiere F."/>
            <person name="Vilanova D."/>
            <person name="Barretto C."/>
            <person name="Pittet A.-C."/>
            <person name="Zwahlen M.-C."/>
            <person name="Rouvet M."/>
            <person name="Altermann E."/>
            <person name="Barrangou R."/>
            <person name="Mollet B."/>
            <person name="Mercenier A."/>
            <person name="Klaenhammer T."/>
            <person name="Arigoni F."/>
            <person name="Schell M.A."/>
        </authorList>
    </citation>
    <scope>NUCLEOTIDE SEQUENCE [LARGE SCALE GENOMIC DNA]</scope>
    <source>
        <strain evidence="3">CNCM I-1225 / La1 / NCC 533</strain>
    </source>
</reference>
<name>Q74J18_LACJO</name>